<evidence type="ECO:0000256" key="1">
    <source>
        <dbReference type="ARBA" id="ARBA00022679"/>
    </source>
</evidence>
<dbReference type="KEGG" id="scor:J3U87_13430"/>
<dbReference type="GO" id="GO:0004674">
    <property type="term" value="F:protein serine/threonine kinase activity"/>
    <property type="evidence" value="ECO:0007669"/>
    <property type="project" value="UniProtKB-KW"/>
</dbReference>
<dbReference type="Pfam" id="PF00069">
    <property type="entry name" value="Pkinase"/>
    <property type="match status" value="1"/>
</dbReference>
<dbReference type="SUPFAM" id="SSF56112">
    <property type="entry name" value="Protein kinase-like (PK-like)"/>
    <property type="match status" value="1"/>
</dbReference>
<dbReference type="CDD" id="cd14014">
    <property type="entry name" value="STKc_PknB_like"/>
    <property type="match status" value="1"/>
</dbReference>
<evidence type="ECO:0000259" key="5">
    <source>
        <dbReference type="PROSITE" id="PS50011"/>
    </source>
</evidence>
<dbReference type="Proteomes" id="UP000663929">
    <property type="component" value="Chromosome"/>
</dbReference>
<dbReference type="InterPro" id="IPR000719">
    <property type="entry name" value="Prot_kinase_dom"/>
</dbReference>
<evidence type="ECO:0000256" key="2">
    <source>
        <dbReference type="ARBA" id="ARBA00022741"/>
    </source>
</evidence>
<evidence type="ECO:0000256" key="4">
    <source>
        <dbReference type="ARBA" id="ARBA00022840"/>
    </source>
</evidence>
<reference evidence="6" key="1">
    <citation type="submission" date="2021-03" db="EMBL/GenBank/DDBJ databases">
        <title>Acanthopleuribacteraceae sp. M133.</title>
        <authorList>
            <person name="Wang G."/>
        </authorList>
    </citation>
    <scope>NUCLEOTIDE SEQUENCE</scope>
    <source>
        <strain evidence="6">M133</strain>
    </source>
</reference>
<evidence type="ECO:0000313" key="7">
    <source>
        <dbReference type="Proteomes" id="UP000663929"/>
    </source>
</evidence>
<dbReference type="SMART" id="SM00220">
    <property type="entry name" value="S_TKc"/>
    <property type="match status" value="1"/>
</dbReference>
<keyword evidence="2" id="KW-0547">Nucleotide-binding</keyword>
<keyword evidence="3 6" id="KW-0418">Kinase</keyword>
<dbReference type="RefSeq" id="WP_237383553.1">
    <property type="nucleotide sequence ID" value="NZ_CP071793.1"/>
</dbReference>
<accession>A0A8A4TVA6</accession>
<name>A0A8A4TVA6_SULCO</name>
<keyword evidence="1" id="KW-0808">Transferase</keyword>
<proteinExistence type="predicted"/>
<organism evidence="6 7">
    <name type="scientific">Sulfidibacter corallicola</name>
    <dbReference type="NCBI Taxonomy" id="2818388"/>
    <lineage>
        <taxon>Bacteria</taxon>
        <taxon>Pseudomonadati</taxon>
        <taxon>Acidobacteriota</taxon>
        <taxon>Holophagae</taxon>
        <taxon>Acanthopleuribacterales</taxon>
        <taxon>Acanthopleuribacteraceae</taxon>
        <taxon>Sulfidibacter</taxon>
    </lineage>
</organism>
<dbReference type="Gene3D" id="1.10.510.10">
    <property type="entry name" value="Transferase(Phosphotransferase) domain 1"/>
    <property type="match status" value="1"/>
</dbReference>
<sequence>MQVPELSKEDVALIIPQTQEVEEPIKGGQKIVFPCKVNNHRIALKFLLAAVGTIYEDITFEVDVSQEVLARTRREVDIIASCRSPHVIKLGSIPIGYARYGPQELIYFSEEYVEGQNLKEYIRERKVLSLHEVCRLGIEVTMAIAELWRFAKIHRDIKPGNIMRRSNGQFVLLDMGLAFDVMVESLTMTGLITGTAMYMSPEQTESHKKRQMDFRSDLFSLGIVLYEALTGRHPFFDPRRRPSHMDILEAILVADPEDPEIHRPGIPPRLKETVMRLLGKEPHLRFRDCHQVIRALEGVREQIGGR</sequence>
<dbReference type="InterPro" id="IPR011009">
    <property type="entry name" value="Kinase-like_dom_sf"/>
</dbReference>
<dbReference type="EMBL" id="CP071793">
    <property type="protein sequence ID" value="QTD53450.1"/>
    <property type="molecule type" value="Genomic_DNA"/>
</dbReference>
<dbReference type="PANTHER" id="PTHR43289:SF6">
    <property type="entry name" value="SERINE_THREONINE-PROTEIN KINASE NEKL-3"/>
    <property type="match status" value="1"/>
</dbReference>
<keyword evidence="7" id="KW-1185">Reference proteome</keyword>
<dbReference type="PANTHER" id="PTHR43289">
    <property type="entry name" value="MITOGEN-ACTIVATED PROTEIN KINASE KINASE KINASE 20-RELATED"/>
    <property type="match status" value="1"/>
</dbReference>
<keyword evidence="4" id="KW-0067">ATP-binding</keyword>
<dbReference type="GO" id="GO:0005524">
    <property type="term" value="F:ATP binding"/>
    <property type="evidence" value="ECO:0007669"/>
    <property type="project" value="UniProtKB-KW"/>
</dbReference>
<keyword evidence="6" id="KW-0723">Serine/threonine-protein kinase</keyword>
<evidence type="ECO:0000313" key="6">
    <source>
        <dbReference type="EMBL" id="QTD53450.1"/>
    </source>
</evidence>
<dbReference type="PROSITE" id="PS50011">
    <property type="entry name" value="PROTEIN_KINASE_DOM"/>
    <property type="match status" value="1"/>
</dbReference>
<evidence type="ECO:0000256" key="3">
    <source>
        <dbReference type="ARBA" id="ARBA00022777"/>
    </source>
</evidence>
<feature type="domain" description="Protein kinase" evidence="5">
    <location>
        <begin position="18"/>
        <end position="303"/>
    </location>
</feature>
<gene>
    <name evidence="6" type="ORF">J3U87_13430</name>
</gene>
<dbReference type="AlphaFoldDB" id="A0A8A4TVA6"/>
<protein>
    <submittedName>
        <fullName evidence="6">Serine/threonine protein kinase</fullName>
    </submittedName>
</protein>